<keyword evidence="6" id="KW-0456">Lyase</keyword>
<keyword evidence="10" id="KW-1185">Reference proteome</keyword>
<evidence type="ECO:0000256" key="6">
    <source>
        <dbReference type="ARBA" id="ARBA00023239"/>
    </source>
</evidence>
<dbReference type="CDD" id="cd00534">
    <property type="entry name" value="DHNA_DHNTPE"/>
    <property type="match status" value="1"/>
</dbReference>
<dbReference type="Gene3D" id="3.30.1130.10">
    <property type="match status" value="1"/>
</dbReference>
<comment type="pathway">
    <text evidence="2">Cofactor biosynthesis; tetrahydrofolate biosynthesis; 2-amino-4-hydroxy-6-hydroxymethyl-7,8-dihydropteridine diphosphate from 7,8-dihydroneopterin triphosphate: step 3/4.</text>
</comment>
<dbReference type="STRING" id="1963862.B4O97_11190"/>
<reference evidence="9 10" key="1">
    <citation type="submission" date="2017-03" db="EMBL/GenBank/DDBJ databases">
        <title>Draft Genome sequence of Marispirochaeta sp. strain JC444.</title>
        <authorList>
            <person name="Shivani Y."/>
            <person name="Subhash Y."/>
            <person name="Sasikala C."/>
            <person name="Ramana C."/>
        </authorList>
    </citation>
    <scope>NUCLEOTIDE SEQUENCE [LARGE SCALE GENOMIC DNA]</scope>
    <source>
        <strain evidence="9 10">JC444</strain>
    </source>
</reference>
<evidence type="ECO:0000313" key="10">
    <source>
        <dbReference type="Proteomes" id="UP000192343"/>
    </source>
</evidence>
<dbReference type="InterPro" id="IPR006156">
    <property type="entry name" value="Dihydroneopterin_aldolase"/>
</dbReference>
<dbReference type="EMBL" id="MWQY01000011">
    <property type="protein sequence ID" value="ORC34894.1"/>
    <property type="molecule type" value="Genomic_DNA"/>
</dbReference>
<evidence type="ECO:0000256" key="3">
    <source>
        <dbReference type="ARBA" id="ARBA00005708"/>
    </source>
</evidence>
<protein>
    <recommendedName>
        <fullName evidence="4">dihydroneopterin aldolase</fullName>
        <ecNumber evidence="4">4.1.2.25</ecNumber>
    </recommendedName>
    <alternativeName>
        <fullName evidence="7">7,8-dihydroneopterin aldolase</fullName>
    </alternativeName>
</protein>
<comment type="similarity">
    <text evidence="3">Belongs to the DHNA family.</text>
</comment>
<proteinExistence type="inferred from homology"/>
<dbReference type="GO" id="GO:0005737">
    <property type="term" value="C:cytoplasm"/>
    <property type="evidence" value="ECO:0007669"/>
    <property type="project" value="TreeGrafter"/>
</dbReference>
<name>A0A1Y1RYC7_9SPIO</name>
<dbReference type="InterPro" id="IPR006157">
    <property type="entry name" value="FolB_dom"/>
</dbReference>
<dbReference type="SMART" id="SM00905">
    <property type="entry name" value="FolB"/>
    <property type="match status" value="1"/>
</dbReference>
<evidence type="ECO:0000256" key="5">
    <source>
        <dbReference type="ARBA" id="ARBA00022909"/>
    </source>
</evidence>
<evidence type="ECO:0000313" key="9">
    <source>
        <dbReference type="EMBL" id="ORC34894.1"/>
    </source>
</evidence>
<comment type="caution">
    <text evidence="9">The sequence shown here is derived from an EMBL/GenBank/DDBJ whole genome shotgun (WGS) entry which is preliminary data.</text>
</comment>
<keyword evidence="5" id="KW-0289">Folate biosynthesis</keyword>
<dbReference type="EC" id="4.1.2.25" evidence="4"/>
<evidence type="ECO:0000256" key="4">
    <source>
        <dbReference type="ARBA" id="ARBA00013043"/>
    </source>
</evidence>
<dbReference type="NCBIfam" id="TIGR00526">
    <property type="entry name" value="folB_dom"/>
    <property type="match status" value="1"/>
</dbReference>
<comment type="catalytic activity">
    <reaction evidence="1">
        <text>7,8-dihydroneopterin = 6-hydroxymethyl-7,8-dihydropterin + glycolaldehyde</text>
        <dbReference type="Rhea" id="RHEA:10540"/>
        <dbReference type="ChEBI" id="CHEBI:17001"/>
        <dbReference type="ChEBI" id="CHEBI:17071"/>
        <dbReference type="ChEBI" id="CHEBI:44841"/>
        <dbReference type="EC" id="4.1.2.25"/>
    </reaction>
</comment>
<dbReference type="PANTHER" id="PTHR42844">
    <property type="entry name" value="DIHYDRONEOPTERIN ALDOLASE 1-RELATED"/>
    <property type="match status" value="1"/>
</dbReference>
<dbReference type="OrthoDB" id="7580479at2"/>
<dbReference type="SUPFAM" id="SSF55620">
    <property type="entry name" value="Tetrahydrobiopterin biosynthesis enzymes-like"/>
    <property type="match status" value="1"/>
</dbReference>
<evidence type="ECO:0000259" key="8">
    <source>
        <dbReference type="SMART" id="SM00905"/>
    </source>
</evidence>
<dbReference type="GO" id="GO:0046656">
    <property type="term" value="P:folic acid biosynthetic process"/>
    <property type="evidence" value="ECO:0007669"/>
    <property type="project" value="UniProtKB-KW"/>
</dbReference>
<dbReference type="Pfam" id="PF02152">
    <property type="entry name" value="FolB"/>
    <property type="match status" value="1"/>
</dbReference>
<feature type="domain" description="Dihydroneopterin aldolase/epimerase" evidence="8">
    <location>
        <begin position="8"/>
        <end position="118"/>
    </location>
</feature>
<evidence type="ECO:0000256" key="1">
    <source>
        <dbReference type="ARBA" id="ARBA00001353"/>
    </source>
</evidence>
<evidence type="ECO:0000256" key="7">
    <source>
        <dbReference type="ARBA" id="ARBA00032903"/>
    </source>
</evidence>
<sequence length="130" mass="14776">MEYKPDRIHIRDILVRCIVGINPDEREKKQDVIISLCLEGDLRLPGESDDIGDTINYKEIKDRVIRFTEASSFFLIEALAHEIAALCLDVPEVQRVGVTVDKPGALRFAKSVAVEIFRTREDYPDRGFDG</sequence>
<dbReference type="RefSeq" id="WP_083050874.1">
    <property type="nucleotide sequence ID" value="NZ_CAXXQO010000003.1"/>
</dbReference>
<gene>
    <name evidence="9" type="ORF">B4O97_11190</name>
</gene>
<dbReference type="AlphaFoldDB" id="A0A1Y1RYC7"/>
<dbReference type="PANTHER" id="PTHR42844:SF1">
    <property type="entry name" value="DIHYDRONEOPTERIN ALDOLASE 1-RELATED"/>
    <property type="match status" value="1"/>
</dbReference>
<evidence type="ECO:0000256" key="2">
    <source>
        <dbReference type="ARBA" id="ARBA00005013"/>
    </source>
</evidence>
<dbReference type="Proteomes" id="UP000192343">
    <property type="component" value="Unassembled WGS sequence"/>
</dbReference>
<dbReference type="InterPro" id="IPR043133">
    <property type="entry name" value="GTP-CH-I_C/QueF"/>
</dbReference>
<accession>A0A1Y1RYC7</accession>
<dbReference type="GO" id="GO:0004150">
    <property type="term" value="F:dihydroneopterin aldolase activity"/>
    <property type="evidence" value="ECO:0007669"/>
    <property type="project" value="UniProtKB-EC"/>
</dbReference>
<organism evidence="9 10">
    <name type="scientific">Marispirochaeta aestuarii</name>
    <dbReference type="NCBI Taxonomy" id="1963862"/>
    <lineage>
        <taxon>Bacteria</taxon>
        <taxon>Pseudomonadati</taxon>
        <taxon>Spirochaetota</taxon>
        <taxon>Spirochaetia</taxon>
        <taxon>Spirochaetales</taxon>
        <taxon>Spirochaetaceae</taxon>
        <taxon>Marispirochaeta</taxon>
    </lineage>
</organism>